<evidence type="ECO:0000313" key="2">
    <source>
        <dbReference type="Proteomes" id="UP001152888"/>
    </source>
</evidence>
<protein>
    <submittedName>
        <fullName evidence="1">Uncharacterized protein</fullName>
    </submittedName>
</protein>
<reference evidence="1" key="1">
    <citation type="submission" date="2022-03" db="EMBL/GenBank/DDBJ databases">
        <authorList>
            <person name="Sayadi A."/>
        </authorList>
    </citation>
    <scope>NUCLEOTIDE SEQUENCE</scope>
</reference>
<gene>
    <name evidence="1" type="ORF">ACAOBT_LOCUS32311</name>
</gene>
<proteinExistence type="predicted"/>
<sequence>MIHHNLSAIGCQACHFRYWNFLRRNNIFERRKRVL</sequence>
<dbReference type="Proteomes" id="UP001152888">
    <property type="component" value="Unassembled WGS sequence"/>
</dbReference>
<organism evidence="1 2">
    <name type="scientific">Acanthoscelides obtectus</name>
    <name type="common">Bean weevil</name>
    <name type="synonym">Bruchus obtectus</name>
    <dbReference type="NCBI Taxonomy" id="200917"/>
    <lineage>
        <taxon>Eukaryota</taxon>
        <taxon>Metazoa</taxon>
        <taxon>Ecdysozoa</taxon>
        <taxon>Arthropoda</taxon>
        <taxon>Hexapoda</taxon>
        <taxon>Insecta</taxon>
        <taxon>Pterygota</taxon>
        <taxon>Neoptera</taxon>
        <taxon>Endopterygota</taxon>
        <taxon>Coleoptera</taxon>
        <taxon>Polyphaga</taxon>
        <taxon>Cucujiformia</taxon>
        <taxon>Chrysomeloidea</taxon>
        <taxon>Chrysomelidae</taxon>
        <taxon>Bruchinae</taxon>
        <taxon>Bruchini</taxon>
        <taxon>Acanthoscelides</taxon>
    </lineage>
</organism>
<feature type="non-terminal residue" evidence="1">
    <location>
        <position position="35"/>
    </location>
</feature>
<accession>A0A9P0MFR5</accession>
<dbReference type="EMBL" id="CAKOFQ010008095">
    <property type="protein sequence ID" value="CAH2011646.1"/>
    <property type="molecule type" value="Genomic_DNA"/>
</dbReference>
<keyword evidence="2" id="KW-1185">Reference proteome</keyword>
<dbReference type="AlphaFoldDB" id="A0A9P0MFR5"/>
<comment type="caution">
    <text evidence="1">The sequence shown here is derived from an EMBL/GenBank/DDBJ whole genome shotgun (WGS) entry which is preliminary data.</text>
</comment>
<evidence type="ECO:0000313" key="1">
    <source>
        <dbReference type="EMBL" id="CAH2011646.1"/>
    </source>
</evidence>
<name>A0A9P0MFR5_ACAOB</name>